<feature type="transmembrane region" description="Helical" evidence="7">
    <location>
        <begin position="218"/>
        <end position="238"/>
    </location>
</feature>
<feature type="domain" description="Major facilitator superfamily (MFS) profile" evidence="8">
    <location>
        <begin position="12"/>
        <end position="481"/>
    </location>
</feature>
<feature type="transmembrane region" description="Helical" evidence="7">
    <location>
        <begin position="51"/>
        <end position="68"/>
    </location>
</feature>
<dbReference type="Proteomes" id="UP000609172">
    <property type="component" value="Unassembled WGS sequence"/>
</dbReference>
<feature type="transmembrane region" description="Helical" evidence="7">
    <location>
        <begin position="174"/>
        <end position="194"/>
    </location>
</feature>
<evidence type="ECO:0000313" key="10">
    <source>
        <dbReference type="Proteomes" id="UP000609172"/>
    </source>
</evidence>
<evidence type="ECO:0000259" key="8">
    <source>
        <dbReference type="PROSITE" id="PS50850"/>
    </source>
</evidence>
<keyword evidence="4 7" id="KW-1133">Transmembrane helix</keyword>
<comment type="similarity">
    <text evidence="2">Belongs to the major facilitator superfamily. Nitrate/nitrite porter (TC 2.A.1.8) family.</text>
</comment>
<dbReference type="GO" id="GO:0016020">
    <property type="term" value="C:membrane"/>
    <property type="evidence" value="ECO:0007669"/>
    <property type="project" value="UniProtKB-SubCell"/>
</dbReference>
<dbReference type="GO" id="GO:0015112">
    <property type="term" value="F:nitrate transmembrane transporter activity"/>
    <property type="evidence" value="ECO:0007669"/>
    <property type="project" value="InterPro"/>
</dbReference>
<gene>
    <name evidence="9" type="ORF">I5M07_01800</name>
</gene>
<organism evidence="9 10">
    <name type="scientific">Flavobacterium agrisoli</name>
    <dbReference type="NCBI Taxonomy" id="2793066"/>
    <lineage>
        <taxon>Bacteria</taxon>
        <taxon>Pseudomonadati</taxon>
        <taxon>Bacteroidota</taxon>
        <taxon>Flavobacteriia</taxon>
        <taxon>Flavobacteriales</taxon>
        <taxon>Flavobacteriaceae</taxon>
        <taxon>Flavobacterium</taxon>
    </lineage>
</organism>
<keyword evidence="10" id="KW-1185">Reference proteome</keyword>
<dbReference type="InterPro" id="IPR011701">
    <property type="entry name" value="MFS"/>
</dbReference>
<accession>A0A934PKR5</accession>
<evidence type="ECO:0000256" key="7">
    <source>
        <dbReference type="SAM" id="Phobius"/>
    </source>
</evidence>
<dbReference type="InterPro" id="IPR044772">
    <property type="entry name" value="NO3_transporter"/>
</dbReference>
<feature type="transmembrane region" description="Helical" evidence="7">
    <location>
        <begin position="80"/>
        <end position="99"/>
    </location>
</feature>
<proteinExistence type="inferred from homology"/>
<comment type="subcellular location">
    <subcellularLocation>
        <location evidence="1">Membrane</location>
        <topology evidence="1">Multi-pass membrane protein</topology>
    </subcellularLocation>
</comment>
<feature type="transmembrane region" description="Helical" evidence="7">
    <location>
        <begin position="105"/>
        <end position="129"/>
    </location>
</feature>
<feature type="transmembrane region" description="Helical" evidence="7">
    <location>
        <begin position="420"/>
        <end position="445"/>
    </location>
</feature>
<feature type="transmembrane region" description="Helical" evidence="7">
    <location>
        <begin position="284"/>
        <end position="304"/>
    </location>
</feature>
<keyword evidence="6 7" id="KW-0472">Membrane</keyword>
<dbReference type="RefSeq" id="WP_200104480.1">
    <property type="nucleotide sequence ID" value="NZ_JAEHFV010000001.1"/>
</dbReference>
<dbReference type="Pfam" id="PF07690">
    <property type="entry name" value="MFS_1"/>
    <property type="match status" value="2"/>
</dbReference>
<dbReference type="InterPro" id="IPR020846">
    <property type="entry name" value="MFS_dom"/>
</dbReference>
<dbReference type="Gene3D" id="1.20.1250.20">
    <property type="entry name" value="MFS general substrate transporter like domains"/>
    <property type="match status" value="2"/>
</dbReference>
<dbReference type="SUPFAM" id="SSF103473">
    <property type="entry name" value="MFS general substrate transporter"/>
    <property type="match status" value="1"/>
</dbReference>
<evidence type="ECO:0000256" key="6">
    <source>
        <dbReference type="ARBA" id="ARBA00023136"/>
    </source>
</evidence>
<evidence type="ECO:0000256" key="5">
    <source>
        <dbReference type="ARBA" id="ARBA00023063"/>
    </source>
</evidence>
<dbReference type="PANTHER" id="PTHR23515">
    <property type="entry name" value="HIGH-AFFINITY NITRATE TRANSPORTER 2.3"/>
    <property type="match status" value="1"/>
</dbReference>
<name>A0A934PKR5_9FLAO</name>
<evidence type="ECO:0000256" key="4">
    <source>
        <dbReference type="ARBA" id="ARBA00022989"/>
    </source>
</evidence>
<dbReference type="AlphaFoldDB" id="A0A934PKR5"/>
<evidence type="ECO:0000256" key="3">
    <source>
        <dbReference type="ARBA" id="ARBA00022692"/>
    </source>
</evidence>
<protein>
    <submittedName>
        <fullName evidence="9">NarK/NasA family nitrate transporter</fullName>
    </submittedName>
</protein>
<dbReference type="GO" id="GO:0042128">
    <property type="term" value="P:nitrate assimilation"/>
    <property type="evidence" value="ECO:0007669"/>
    <property type="project" value="UniProtKB-KW"/>
</dbReference>
<feature type="transmembrane region" description="Helical" evidence="7">
    <location>
        <begin position="387"/>
        <end position="408"/>
    </location>
</feature>
<feature type="transmembrane region" description="Helical" evidence="7">
    <location>
        <begin position="141"/>
        <end position="162"/>
    </location>
</feature>
<sequence length="500" mass="55554">METNQNLAFSHRILFLNTLAFTVCFACWTLNGVLVTYLVDNGIFDWSVVQVGWLLGIPVLTGAIMRLPMGILTDKYGGKYVYSFLLLFSSIPMFLLPFADSFLMFAILSFLFGMVGTSFAVGIGFTSVWYPKQWQGRALGIFGMGNAGAAITTFLIPSLLNYFSAGNPQNGWKIIPVIYGSALLLIGIVFLIFTKNKKTDGTPKTIAQRVSALKSVRVWRFGFYYFLVFGFFVAYSQWLVPNFMNVYQTSLVTAGMFATLFSLPSGVIRAFGGYLSDKYGARKVMYWVFGSTIVLSILLMIPQMEVKTAGPGVMSTQKGTVTEITDSYIKIDDQKYPIVTPEKQTQTSSILPSKTTWQNVIVEENQKINKKELIAKGVTQIQFDANMWIYLFLVICIGISWGIGKAAIYKHIPDYFPNDIGVVGGMVGMIGGLGGFCGPILFGYLLNATGFWSSSWILILVLSVICLIWMHIVITKMAKQKEPKQQKATKIILEEELATS</sequence>
<dbReference type="EMBL" id="JAEHFV010000001">
    <property type="protein sequence ID" value="MBK0368555.1"/>
    <property type="molecule type" value="Genomic_DNA"/>
</dbReference>
<keyword evidence="5" id="KW-0534">Nitrate assimilation</keyword>
<comment type="caution">
    <text evidence="9">The sequence shown here is derived from an EMBL/GenBank/DDBJ whole genome shotgun (WGS) entry which is preliminary data.</text>
</comment>
<feature type="transmembrane region" description="Helical" evidence="7">
    <location>
        <begin position="12"/>
        <end position="39"/>
    </location>
</feature>
<evidence type="ECO:0000256" key="1">
    <source>
        <dbReference type="ARBA" id="ARBA00004141"/>
    </source>
</evidence>
<dbReference type="InterPro" id="IPR036259">
    <property type="entry name" value="MFS_trans_sf"/>
</dbReference>
<dbReference type="PROSITE" id="PS50850">
    <property type="entry name" value="MFS"/>
    <property type="match status" value="1"/>
</dbReference>
<evidence type="ECO:0000256" key="2">
    <source>
        <dbReference type="ARBA" id="ARBA00008432"/>
    </source>
</evidence>
<feature type="transmembrane region" description="Helical" evidence="7">
    <location>
        <begin position="250"/>
        <end position="272"/>
    </location>
</feature>
<keyword evidence="3 7" id="KW-0812">Transmembrane</keyword>
<feature type="transmembrane region" description="Helical" evidence="7">
    <location>
        <begin position="451"/>
        <end position="474"/>
    </location>
</feature>
<reference evidence="9" key="1">
    <citation type="submission" date="2020-12" db="EMBL/GenBank/DDBJ databases">
        <title>Bacterial novel species Flavobacterium sp. SE-1-e isolated from soil.</title>
        <authorList>
            <person name="Jung H.-Y."/>
        </authorList>
    </citation>
    <scope>NUCLEOTIDE SEQUENCE</scope>
    <source>
        <strain evidence="9">SE-1-e</strain>
    </source>
</reference>
<evidence type="ECO:0000313" key="9">
    <source>
        <dbReference type="EMBL" id="MBK0368555.1"/>
    </source>
</evidence>